<accession>A0AAN6H6P3</accession>
<comment type="caution">
    <text evidence="2">The sequence shown here is derived from an EMBL/GenBank/DDBJ whole genome shotgun (WGS) entry which is preliminary data.</text>
</comment>
<reference evidence="2" key="1">
    <citation type="submission" date="2023-06" db="EMBL/GenBank/DDBJ databases">
        <title>Black Yeasts Isolated from many extreme environments.</title>
        <authorList>
            <person name="Coleine C."/>
            <person name="Stajich J.E."/>
            <person name="Selbmann L."/>
        </authorList>
    </citation>
    <scope>NUCLEOTIDE SEQUENCE</scope>
    <source>
        <strain evidence="2">CCFEE 5200</strain>
    </source>
</reference>
<evidence type="ECO:0000313" key="3">
    <source>
        <dbReference type="Proteomes" id="UP001175353"/>
    </source>
</evidence>
<dbReference type="SUPFAM" id="SSF69065">
    <property type="entry name" value="RNase III domain-like"/>
    <property type="match status" value="1"/>
</dbReference>
<protein>
    <recommendedName>
        <fullName evidence="1">RNase III domain-containing protein</fullName>
    </recommendedName>
</protein>
<dbReference type="CDD" id="cd00593">
    <property type="entry name" value="RIBOc"/>
    <property type="match status" value="1"/>
</dbReference>
<organism evidence="2 3">
    <name type="scientific">Friedmanniomyces endolithicus</name>
    <dbReference type="NCBI Taxonomy" id="329885"/>
    <lineage>
        <taxon>Eukaryota</taxon>
        <taxon>Fungi</taxon>
        <taxon>Dikarya</taxon>
        <taxon>Ascomycota</taxon>
        <taxon>Pezizomycotina</taxon>
        <taxon>Dothideomycetes</taxon>
        <taxon>Dothideomycetidae</taxon>
        <taxon>Mycosphaerellales</taxon>
        <taxon>Teratosphaeriaceae</taxon>
        <taxon>Friedmanniomyces</taxon>
    </lineage>
</organism>
<sequence>MEHDDALRRAQAIMQHEFRNEALLTQALTAAHRVELEDGHFQSYENNRRLAGLGEIVMKLVLTEDWLLRNHSCAALSDLHVRLLSNHSLSVIATQSGIDSCILRSERLQYLTAVPPNTQCTTVKAIIGAVWRDTNGDQATTRDVIANLG</sequence>
<dbReference type="GO" id="GO:0006396">
    <property type="term" value="P:RNA processing"/>
    <property type="evidence" value="ECO:0007669"/>
    <property type="project" value="InterPro"/>
</dbReference>
<dbReference type="AlphaFoldDB" id="A0AAN6H6P3"/>
<name>A0AAN6H6P3_9PEZI</name>
<dbReference type="InterPro" id="IPR036389">
    <property type="entry name" value="RNase_III_sf"/>
</dbReference>
<dbReference type="GO" id="GO:0004525">
    <property type="term" value="F:ribonuclease III activity"/>
    <property type="evidence" value="ECO:0007669"/>
    <property type="project" value="InterPro"/>
</dbReference>
<dbReference type="InterPro" id="IPR000999">
    <property type="entry name" value="RNase_III_dom"/>
</dbReference>
<dbReference type="Proteomes" id="UP001175353">
    <property type="component" value="Unassembled WGS sequence"/>
</dbReference>
<evidence type="ECO:0000313" key="2">
    <source>
        <dbReference type="EMBL" id="KAK0956836.1"/>
    </source>
</evidence>
<gene>
    <name evidence="2" type="ORF">LTR91_022171</name>
</gene>
<dbReference type="EMBL" id="JAUJLE010000423">
    <property type="protein sequence ID" value="KAK0956836.1"/>
    <property type="molecule type" value="Genomic_DNA"/>
</dbReference>
<dbReference type="Pfam" id="PF00636">
    <property type="entry name" value="Ribonuclease_3"/>
    <property type="match status" value="1"/>
</dbReference>
<evidence type="ECO:0000259" key="1">
    <source>
        <dbReference type="Pfam" id="PF00636"/>
    </source>
</evidence>
<dbReference type="Gene3D" id="1.10.1520.10">
    <property type="entry name" value="Ribonuclease III domain"/>
    <property type="match status" value="1"/>
</dbReference>
<proteinExistence type="predicted"/>
<feature type="domain" description="RNase III" evidence="1">
    <location>
        <begin position="49"/>
        <end position="133"/>
    </location>
</feature>
<keyword evidence="3" id="KW-1185">Reference proteome</keyword>